<gene>
    <name evidence="2" type="ORF">SAMN02910265_01747</name>
</gene>
<dbReference type="Pfam" id="PF13240">
    <property type="entry name" value="Zn_Ribbon_1"/>
    <property type="match status" value="1"/>
</dbReference>
<organism evidence="2 3">
    <name type="scientific">Ruminococcus flavefaciens</name>
    <dbReference type="NCBI Taxonomy" id="1265"/>
    <lineage>
        <taxon>Bacteria</taxon>
        <taxon>Bacillati</taxon>
        <taxon>Bacillota</taxon>
        <taxon>Clostridia</taxon>
        <taxon>Eubacteriales</taxon>
        <taxon>Oscillospiraceae</taxon>
        <taxon>Ruminococcus</taxon>
    </lineage>
</organism>
<dbReference type="InterPro" id="IPR026870">
    <property type="entry name" value="Zinc_ribbon_dom"/>
</dbReference>
<evidence type="ECO:0000313" key="3">
    <source>
        <dbReference type="Proteomes" id="UP000183190"/>
    </source>
</evidence>
<dbReference type="AlphaFoldDB" id="A0A1H6JR19"/>
<dbReference type="OrthoDB" id="1821267at2"/>
<dbReference type="Proteomes" id="UP000183190">
    <property type="component" value="Unassembled WGS sequence"/>
</dbReference>
<feature type="domain" description="Zinc-ribbon" evidence="1">
    <location>
        <begin position="92"/>
        <end position="111"/>
    </location>
</feature>
<evidence type="ECO:0000259" key="1">
    <source>
        <dbReference type="Pfam" id="PF13240"/>
    </source>
</evidence>
<reference evidence="2 3" key="1">
    <citation type="submission" date="2016-10" db="EMBL/GenBank/DDBJ databases">
        <authorList>
            <person name="de Groot N.N."/>
        </authorList>
    </citation>
    <scope>NUCLEOTIDE SEQUENCE [LARGE SCALE GENOMIC DNA]</scope>
    <source>
        <strain evidence="2 3">YAD2003</strain>
    </source>
</reference>
<sequence length="116" mass="12968">MMHCGKPMYRGRFTVEKRGIPGKGSSLIYPVAAFYDGNDMICETPVDSTLGYYCSECGLMLGVFPVTHPTGFVGRFNQNIDDKIDILPQKICPECGAEIDMDYPRCPFCGHIYEII</sequence>
<accession>A0A1H6JR19</accession>
<dbReference type="RefSeq" id="WP_074716491.1">
    <property type="nucleotide sequence ID" value="NZ_FNWV01000005.1"/>
</dbReference>
<name>A0A1H6JR19_RUMFL</name>
<protein>
    <recommendedName>
        <fullName evidence="1">Zinc-ribbon domain-containing protein</fullName>
    </recommendedName>
</protein>
<dbReference type="EMBL" id="FNWV01000005">
    <property type="protein sequence ID" value="SEH61509.1"/>
    <property type="molecule type" value="Genomic_DNA"/>
</dbReference>
<proteinExistence type="predicted"/>
<evidence type="ECO:0000313" key="2">
    <source>
        <dbReference type="EMBL" id="SEH61509.1"/>
    </source>
</evidence>